<dbReference type="InterPro" id="IPR020103">
    <property type="entry name" value="PsdUridine_synth_cat_dom_sf"/>
</dbReference>
<evidence type="ECO:0000313" key="12">
    <source>
        <dbReference type="Proteomes" id="UP001257277"/>
    </source>
</evidence>
<dbReference type="RefSeq" id="WP_349241068.1">
    <property type="nucleotide sequence ID" value="NZ_JAVTTO010000002.1"/>
</dbReference>
<evidence type="ECO:0000313" key="11">
    <source>
        <dbReference type="EMBL" id="MDT7831812.1"/>
    </source>
</evidence>
<evidence type="ECO:0000256" key="5">
    <source>
        <dbReference type="ARBA" id="ARBA00038943"/>
    </source>
</evidence>
<dbReference type="InterPro" id="IPR006224">
    <property type="entry name" value="PsdUridine_synth_RluA-like_CS"/>
</dbReference>
<keyword evidence="12" id="KW-1185">Reference proteome</keyword>
<evidence type="ECO:0000256" key="9">
    <source>
        <dbReference type="ARBA" id="ARBA00043049"/>
    </source>
</evidence>
<keyword evidence="2" id="KW-0413">Isomerase</keyword>
<keyword evidence="1" id="KW-0819">tRNA processing</keyword>
<dbReference type="PANTHER" id="PTHR21600:SF56">
    <property type="entry name" value="TRNA PSEUDOURIDINE SYNTHASE C"/>
    <property type="match status" value="1"/>
</dbReference>
<dbReference type="Pfam" id="PF00849">
    <property type="entry name" value="PseudoU_synth_2"/>
    <property type="match status" value="1"/>
</dbReference>
<reference evidence="11 12" key="1">
    <citation type="submission" date="2023-09" db="EMBL/GenBank/DDBJ databases">
        <title>Novel taxa isolated from Blanes Bay.</title>
        <authorList>
            <person name="Rey-Velasco X."/>
            <person name="Lucena T."/>
        </authorList>
    </citation>
    <scope>NUCLEOTIDE SEQUENCE [LARGE SCALE GENOMIC DNA]</scope>
    <source>
        <strain evidence="11 12">S356</strain>
    </source>
</reference>
<name>A0ABU3LE05_9FLAO</name>
<evidence type="ECO:0000256" key="1">
    <source>
        <dbReference type="ARBA" id="ARBA00022694"/>
    </source>
</evidence>
<dbReference type="PANTHER" id="PTHR21600">
    <property type="entry name" value="MITOCHONDRIAL RNA PSEUDOURIDINE SYNTHASE"/>
    <property type="match status" value="1"/>
</dbReference>
<dbReference type="InterPro" id="IPR050188">
    <property type="entry name" value="RluA_PseudoU_synthase"/>
</dbReference>
<comment type="function">
    <text evidence="4">Responsible for synthesis of pseudouridine from uracil-65 in transfer RNAs.</text>
</comment>
<evidence type="ECO:0000256" key="2">
    <source>
        <dbReference type="ARBA" id="ARBA00023235"/>
    </source>
</evidence>
<dbReference type="SUPFAM" id="SSF55120">
    <property type="entry name" value="Pseudouridine synthase"/>
    <property type="match status" value="1"/>
</dbReference>
<gene>
    <name evidence="11" type="ORF">RQM59_05435</name>
</gene>
<feature type="domain" description="Pseudouridine synthase RsuA/RluA-like" evidence="10">
    <location>
        <begin position="12"/>
        <end position="162"/>
    </location>
</feature>
<organism evidence="11 12">
    <name type="scientific">Asprobacillus argus</name>
    <dbReference type="NCBI Taxonomy" id="3076534"/>
    <lineage>
        <taxon>Bacteria</taxon>
        <taxon>Pseudomonadati</taxon>
        <taxon>Bacteroidota</taxon>
        <taxon>Flavobacteriia</taxon>
        <taxon>Flavobacteriales</taxon>
        <taxon>Flavobacteriaceae</taxon>
        <taxon>Asprobacillus</taxon>
    </lineage>
</organism>
<dbReference type="PROSITE" id="PS01129">
    <property type="entry name" value="PSI_RLU"/>
    <property type="match status" value="1"/>
</dbReference>
<accession>A0ABU3LE05</accession>
<evidence type="ECO:0000256" key="6">
    <source>
        <dbReference type="ARBA" id="ARBA00040675"/>
    </source>
</evidence>
<comment type="catalytic activity">
    <reaction evidence="3">
        <text>uridine(65) in tRNA = pseudouridine(65) in tRNA</text>
        <dbReference type="Rhea" id="RHEA:42536"/>
        <dbReference type="Rhea" id="RHEA-COMP:10103"/>
        <dbReference type="Rhea" id="RHEA-COMP:10104"/>
        <dbReference type="ChEBI" id="CHEBI:65314"/>
        <dbReference type="ChEBI" id="CHEBI:65315"/>
        <dbReference type="EC" id="5.4.99.26"/>
    </reaction>
</comment>
<evidence type="ECO:0000256" key="4">
    <source>
        <dbReference type="ARBA" id="ARBA00037670"/>
    </source>
</evidence>
<dbReference type="InterPro" id="IPR006145">
    <property type="entry name" value="PsdUridine_synth_RsuA/RluA"/>
</dbReference>
<evidence type="ECO:0000256" key="3">
    <source>
        <dbReference type="ARBA" id="ARBA00036607"/>
    </source>
</evidence>
<protein>
    <recommendedName>
        <fullName evidence="6">tRNA pseudouridine synthase C</fullName>
        <ecNumber evidence="5">5.4.99.26</ecNumber>
    </recommendedName>
    <alternativeName>
        <fullName evidence="8">tRNA pseudouridine(65) synthase</fullName>
    </alternativeName>
    <alternativeName>
        <fullName evidence="9">tRNA pseudouridylate synthase C</fullName>
    </alternativeName>
    <alternativeName>
        <fullName evidence="7">tRNA-uridine isomerase C</fullName>
    </alternativeName>
</protein>
<sequence length="235" mass="27185">MKIDILYEDDYCICVNKPHDVLVHHGKFSRNNADENSLLQLLEQQFGEKYYPVHRLDRRTSGVILLARQTTDVATFQKLFTDQEIQKTYYAVVRGFAPEQQYIDSPVKGKDAKAYKDAITELTLLKTISLDIPVGRYDTSRYSLVKLAPKTGRMHQLRIHMKKISHPIIGDGKYGDHRHDAMYVEQFGWKNLFLHAGSLSFTHPFSQEVLHINAPFSEDWNALFLKFGWRNPIGS</sequence>
<dbReference type="Gene3D" id="3.30.2350.10">
    <property type="entry name" value="Pseudouridine synthase"/>
    <property type="match status" value="1"/>
</dbReference>
<proteinExistence type="predicted"/>
<evidence type="ECO:0000256" key="8">
    <source>
        <dbReference type="ARBA" id="ARBA00041975"/>
    </source>
</evidence>
<dbReference type="EC" id="5.4.99.26" evidence="5"/>
<comment type="caution">
    <text evidence="11">The sequence shown here is derived from an EMBL/GenBank/DDBJ whole genome shotgun (WGS) entry which is preliminary data.</text>
</comment>
<evidence type="ECO:0000256" key="7">
    <source>
        <dbReference type="ARBA" id="ARBA00041803"/>
    </source>
</evidence>
<dbReference type="EMBL" id="JAVTTO010000002">
    <property type="protein sequence ID" value="MDT7831812.1"/>
    <property type="molecule type" value="Genomic_DNA"/>
</dbReference>
<dbReference type="Proteomes" id="UP001257277">
    <property type="component" value="Unassembled WGS sequence"/>
</dbReference>
<evidence type="ECO:0000259" key="10">
    <source>
        <dbReference type="Pfam" id="PF00849"/>
    </source>
</evidence>